<comment type="caution">
    <text evidence="2">The sequence shown here is derived from an EMBL/GenBank/DDBJ whole genome shotgun (WGS) entry which is preliminary data.</text>
</comment>
<keyword evidence="1" id="KW-1133">Transmembrane helix</keyword>
<evidence type="ECO:0000256" key="1">
    <source>
        <dbReference type="SAM" id="Phobius"/>
    </source>
</evidence>
<evidence type="ECO:0000313" key="3">
    <source>
        <dbReference type="Proteomes" id="UP001596174"/>
    </source>
</evidence>
<keyword evidence="1" id="KW-0812">Transmembrane</keyword>
<dbReference type="EMBL" id="JBHSQJ010000001">
    <property type="protein sequence ID" value="MFC5905623.1"/>
    <property type="molecule type" value="Genomic_DNA"/>
</dbReference>
<keyword evidence="1" id="KW-0472">Membrane</keyword>
<dbReference type="Proteomes" id="UP001596174">
    <property type="component" value="Unassembled WGS sequence"/>
</dbReference>
<protein>
    <submittedName>
        <fullName evidence="2">Uncharacterized protein</fullName>
    </submittedName>
</protein>
<organism evidence="2 3">
    <name type="scientific">Streptacidiphilus monticola</name>
    <dbReference type="NCBI Taxonomy" id="2161674"/>
    <lineage>
        <taxon>Bacteria</taxon>
        <taxon>Bacillati</taxon>
        <taxon>Actinomycetota</taxon>
        <taxon>Actinomycetes</taxon>
        <taxon>Kitasatosporales</taxon>
        <taxon>Streptomycetaceae</taxon>
        <taxon>Streptacidiphilus</taxon>
    </lineage>
</organism>
<gene>
    <name evidence="2" type="ORF">ACFP3V_00085</name>
</gene>
<name>A0ABW1FTS0_9ACTN</name>
<feature type="transmembrane region" description="Helical" evidence="1">
    <location>
        <begin position="38"/>
        <end position="57"/>
    </location>
</feature>
<dbReference type="RefSeq" id="WP_380578229.1">
    <property type="nucleotide sequence ID" value="NZ_JBHSQJ010000001.1"/>
</dbReference>
<feature type="transmembrane region" description="Helical" evidence="1">
    <location>
        <begin position="130"/>
        <end position="148"/>
    </location>
</feature>
<reference evidence="3" key="1">
    <citation type="journal article" date="2019" name="Int. J. Syst. Evol. Microbiol.">
        <title>The Global Catalogue of Microorganisms (GCM) 10K type strain sequencing project: providing services to taxonomists for standard genome sequencing and annotation.</title>
        <authorList>
            <consortium name="The Broad Institute Genomics Platform"/>
            <consortium name="The Broad Institute Genome Sequencing Center for Infectious Disease"/>
            <person name="Wu L."/>
            <person name="Ma J."/>
        </authorList>
    </citation>
    <scope>NUCLEOTIDE SEQUENCE [LARGE SCALE GENOMIC DNA]</scope>
    <source>
        <strain evidence="3">JCM 4816</strain>
    </source>
</reference>
<evidence type="ECO:0000313" key="2">
    <source>
        <dbReference type="EMBL" id="MFC5905623.1"/>
    </source>
</evidence>
<feature type="transmembrane region" description="Helical" evidence="1">
    <location>
        <begin position="12"/>
        <end position="32"/>
    </location>
</feature>
<keyword evidence="3" id="KW-1185">Reference proteome</keyword>
<proteinExistence type="predicted"/>
<accession>A0ABW1FTS0</accession>
<sequence>MGIRQSWPLRALRALVFAGLTLALSAGAHLLVNAQTPLPGRAMALTGAGVFVFALAATAAERGYWQIAGALVPLELALNSIWNVGQADCFSPAAHGGNVPTLLLCGNGGLGGTTTHHLAAATGGLTTTQALLLLAAHVLAGLVVSLWLRRGEALVHRAVRAVALTPLRAALSLLALVPAEPAVAPAAPLPSPDDTPAPGVLLARAVSRRGPPEQLAFA</sequence>